<dbReference type="OrthoDB" id="2130629at2759"/>
<evidence type="ECO:0000256" key="3">
    <source>
        <dbReference type="ARBA" id="ARBA00022729"/>
    </source>
</evidence>
<dbReference type="InterPro" id="IPR029058">
    <property type="entry name" value="AB_hydrolase_fold"/>
</dbReference>
<dbReference type="STRING" id="554065.E1ZC67"/>
<dbReference type="EMBL" id="GL433841">
    <property type="protein sequence ID" value="EFN56756.1"/>
    <property type="molecule type" value="Genomic_DNA"/>
</dbReference>
<dbReference type="PANTHER" id="PTHR11010">
    <property type="entry name" value="PROTEASE S28 PRO-X CARBOXYPEPTIDASE-RELATED"/>
    <property type="match status" value="1"/>
</dbReference>
<dbReference type="Pfam" id="PF05577">
    <property type="entry name" value="Peptidase_S28"/>
    <property type="match status" value="1"/>
</dbReference>
<dbReference type="GO" id="GO:0006508">
    <property type="term" value="P:proteolysis"/>
    <property type="evidence" value="ECO:0007669"/>
    <property type="project" value="UniProtKB-KW"/>
</dbReference>
<dbReference type="GO" id="GO:0008239">
    <property type="term" value="F:dipeptidyl-peptidase activity"/>
    <property type="evidence" value="ECO:0007669"/>
    <property type="project" value="TreeGrafter"/>
</dbReference>
<protein>
    <recommendedName>
        <fullName evidence="8">Lysosomal Pro-X carboxypeptidase</fullName>
    </recommendedName>
</protein>
<dbReference type="InterPro" id="IPR008758">
    <property type="entry name" value="Peptidase_S28"/>
</dbReference>
<comment type="similarity">
    <text evidence="1">Belongs to the peptidase S28 family.</text>
</comment>
<dbReference type="Gene3D" id="3.40.50.1820">
    <property type="entry name" value="alpha/beta hydrolase"/>
    <property type="match status" value="1"/>
</dbReference>
<dbReference type="Proteomes" id="UP000008141">
    <property type="component" value="Unassembled WGS sequence"/>
</dbReference>
<gene>
    <name evidence="6" type="ORF">CHLNCDRAFT_144218</name>
</gene>
<dbReference type="PANTHER" id="PTHR11010:SF38">
    <property type="entry name" value="LYSOSOMAL PRO-X CARBOXYPEPTIDASE"/>
    <property type="match status" value="1"/>
</dbReference>
<keyword evidence="3" id="KW-0732">Signal</keyword>
<name>E1ZC67_CHLVA</name>
<accession>E1ZC67</accession>
<evidence type="ECO:0008006" key="8">
    <source>
        <dbReference type="Google" id="ProtNLM"/>
    </source>
</evidence>
<proteinExistence type="inferred from homology"/>
<dbReference type="eggNOG" id="KOG2183">
    <property type="taxonomic scope" value="Eukaryota"/>
</dbReference>
<evidence type="ECO:0000256" key="4">
    <source>
        <dbReference type="ARBA" id="ARBA00022801"/>
    </source>
</evidence>
<keyword evidence="7" id="KW-1185">Reference proteome</keyword>
<keyword evidence="2" id="KW-0645">Protease</keyword>
<evidence type="ECO:0000313" key="6">
    <source>
        <dbReference type="EMBL" id="EFN56756.1"/>
    </source>
</evidence>
<evidence type="ECO:0000256" key="1">
    <source>
        <dbReference type="ARBA" id="ARBA00011079"/>
    </source>
</evidence>
<dbReference type="KEGG" id="cvr:CHLNCDRAFT_144218"/>
<evidence type="ECO:0000256" key="2">
    <source>
        <dbReference type="ARBA" id="ARBA00022670"/>
    </source>
</evidence>
<dbReference type="InParanoid" id="E1ZC67"/>
<evidence type="ECO:0000313" key="7">
    <source>
        <dbReference type="Proteomes" id="UP000008141"/>
    </source>
</evidence>
<dbReference type="AlphaFoldDB" id="E1ZC67"/>
<sequence>MASMGNYPYRSAYFTGNPDFPYPAWPARVVCSQLAGSFQGDEELLAAGGAAISVIFNVTQSVPCYDYAFAQSSTSLGAPGSYSYQTCTQFQLNSIWFGTNGAPRDMFWRAATPFNRSALDASCVAAFGGVVLPHIGEMHLRYGLFPDQFAAAATNVVFSNGLLDPWGSAGYLEGLAPSLPAVVLPQGAHHVDLMFADPADPPQFAEARDEIMGHVRTWIDDWVEQQEETEQE</sequence>
<dbReference type="GeneID" id="17356142"/>
<organism evidence="7">
    <name type="scientific">Chlorella variabilis</name>
    <name type="common">Green alga</name>
    <dbReference type="NCBI Taxonomy" id="554065"/>
    <lineage>
        <taxon>Eukaryota</taxon>
        <taxon>Viridiplantae</taxon>
        <taxon>Chlorophyta</taxon>
        <taxon>core chlorophytes</taxon>
        <taxon>Trebouxiophyceae</taxon>
        <taxon>Chlorellales</taxon>
        <taxon>Chlorellaceae</taxon>
        <taxon>Chlorella clade</taxon>
        <taxon>Chlorella</taxon>
    </lineage>
</organism>
<keyword evidence="4" id="KW-0378">Hydrolase</keyword>
<dbReference type="GO" id="GO:0070008">
    <property type="term" value="F:serine-type exopeptidase activity"/>
    <property type="evidence" value="ECO:0007669"/>
    <property type="project" value="InterPro"/>
</dbReference>
<reference evidence="6 7" key="1">
    <citation type="journal article" date="2010" name="Plant Cell">
        <title>The Chlorella variabilis NC64A genome reveals adaptation to photosymbiosis, coevolution with viruses, and cryptic sex.</title>
        <authorList>
            <person name="Blanc G."/>
            <person name="Duncan G."/>
            <person name="Agarkova I."/>
            <person name="Borodovsky M."/>
            <person name="Gurnon J."/>
            <person name="Kuo A."/>
            <person name="Lindquist E."/>
            <person name="Lucas S."/>
            <person name="Pangilinan J."/>
            <person name="Polle J."/>
            <person name="Salamov A."/>
            <person name="Terry A."/>
            <person name="Yamada T."/>
            <person name="Dunigan D.D."/>
            <person name="Grigoriev I.V."/>
            <person name="Claverie J.M."/>
            <person name="Van Etten J.L."/>
        </authorList>
    </citation>
    <scope>NUCLEOTIDE SEQUENCE [LARGE SCALE GENOMIC DNA]</scope>
    <source>
        <strain evidence="6 7">NC64A</strain>
    </source>
</reference>
<keyword evidence="5" id="KW-0325">Glycoprotein</keyword>
<dbReference type="RefSeq" id="XP_005848858.1">
    <property type="nucleotide sequence ID" value="XM_005848796.1"/>
</dbReference>
<evidence type="ECO:0000256" key="5">
    <source>
        <dbReference type="ARBA" id="ARBA00023180"/>
    </source>
</evidence>